<dbReference type="HOGENOM" id="CLU_1627774_0_0_1"/>
<sequence>MHTLIHCHLLLIYGLIPPCVSVFLYLSCSINVLFCLLRELCVRFPTRMDGSFLQVLHYLFVIHLFSDSASCPLEFGRTLSYPYPFLYNPSQRIGSAYMFSMPTLPRALHHHAHTMPPSLPSFFLCSDNSARARALDFLFAFEFGGIYLICSIAVAVLAPHPVY</sequence>
<feature type="transmembrane region" description="Helical" evidence="1">
    <location>
        <begin position="137"/>
        <end position="158"/>
    </location>
</feature>
<feature type="transmembrane region" description="Helical" evidence="1">
    <location>
        <begin position="12"/>
        <end position="37"/>
    </location>
</feature>
<proteinExistence type="predicted"/>
<keyword evidence="1" id="KW-0812">Transmembrane</keyword>
<organism evidence="2 3">
    <name type="scientific">Plicaturopsis crispa FD-325 SS-3</name>
    <dbReference type="NCBI Taxonomy" id="944288"/>
    <lineage>
        <taxon>Eukaryota</taxon>
        <taxon>Fungi</taxon>
        <taxon>Dikarya</taxon>
        <taxon>Basidiomycota</taxon>
        <taxon>Agaricomycotina</taxon>
        <taxon>Agaricomycetes</taxon>
        <taxon>Agaricomycetidae</taxon>
        <taxon>Amylocorticiales</taxon>
        <taxon>Amylocorticiaceae</taxon>
        <taxon>Plicatura</taxon>
        <taxon>Plicaturopsis crispa</taxon>
    </lineage>
</organism>
<name>A0A0C9T9W3_PLICR</name>
<evidence type="ECO:0000313" key="3">
    <source>
        <dbReference type="Proteomes" id="UP000053263"/>
    </source>
</evidence>
<keyword evidence="1" id="KW-1133">Transmembrane helix</keyword>
<reference evidence="2 3" key="1">
    <citation type="submission" date="2014-06" db="EMBL/GenBank/DDBJ databases">
        <title>Evolutionary Origins and Diversification of the Mycorrhizal Mutualists.</title>
        <authorList>
            <consortium name="DOE Joint Genome Institute"/>
            <consortium name="Mycorrhizal Genomics Consortium"/>
            <person name="Kohler A."/>
            <person name="Kuo A."/>
            <person name="Nagy L.G."/>
            <person name="Floudas D."/>
            <person name="Copeland A."/>
            <person name="Barry K.W."/>
            <person name="Cichocki N."/>
            <person name="Veneault-Fourrey C."/>
            <person name="LaButti K."/>
            <person name="Lindquist E.A."/>
            <person name="Lipzen A."/>
            <person name="Lundell T."/>
            <person name="Morin E."/>
            <person name="Murat C."/>
            <person name="Riley R."/>
            <person name="Ohm R."/>
            <person name="Sun H."/>
            <person name="Tunlid A."/>
            <person name="Henrissat B."/>
            <person name="Grigoriev I.V."/>
            <person name="Hibbett D.S."/>
            <person name="Martin F."/>
        </authorList>
    </citation>
    <scope>NUCLEOTIDE SEQUENCE [LARGE SCALE GENOMIC DNA]</scope>
    <source>
        <strain evidence="2 3">FD-325 SS-3</strain>
    </source>
</reference>
<dbReference type="Proteomes" id="UP000053263">
    <property type="component" value="Unassembled WGS sequence"/>
</dbReference>
<accession>A0A0C9T9W3</accession>
<keyword evidence="1" id="KW-0472">Membrane</keyword>
<evidence type="ECO:0000313" key="2">
    <source>
        <dbReference type="EMBL" id="KII85068.1"/>
    </source>
</evidence>
<evidence type="ECO:0000256" key="1">
    <source>
        <dbReference type="SAM" id="Phobius"/>
    </source>
</evidence>
<dbReference type="AlphaFoldDB" id="A0A0C9T9W3"/>
<dbReference type="EMBL" id="KN832568">
    <property type="protein sequence ID" value="KII85068.1"/>
    <property type="molecule type" value="Genomic_DNA"/>
</dbReference>
<keyword evidence="3" id="KW-1185">Reference proteome</keyword>
<gene>
    <name evidence="2" type="ORF">PLICRDRAFT_330357</name>
</gene>
<protein>
    <submittedName>
        <fullName evidence="2">Uncharacterized protein</fullName>
    </submittedName>
</protein>